<dbReference type="OrthoDB" id="411524at2759"/>
<dbReference type="Gramene" id="Pp3c20_17720V3.1">
    <property type="protein sequence ID" value="Pp3c20_17720V3.1"/>
    <property type="gene ID" value="Pp3c20_17720"/>
</dbReference>
<evidence type="ECO:0000256" key="4">
    <source>
        <dbReference type="ARBA" id="ARBA00022679"/>
    </source>
</evidence>
<keyword evidence="4" id="KW-0808">Transferase</keyword>
<dbReference type="GO" id="GO:0005794">
    <property type="term" value="C:Golgi apparatus"/>
    <property type="evidence" value="ECO:0000318"/>
    <property type="project" value="GO_Central"/>
</dbReference>
<feature type="region of interest" description="Disordered" evidence="7">
    <location>
        <begin position="1"/>
        <end position="24"/>
    </location>
</feature>
<evidence type="ECO:0000256" key="1">
    <source>
        <dbReference type="ARBA" id="ARBA00004877"/>
    </source>
</evidence>
<dbReference type="Proteomes" id="UP000006727">
    <property type="component" value="Chromosome 20"/>
</dbReference>
<name>A0A2K1IVM7_PHYPA</name>
<keyword evidence="8" id="KW-0472">Membrane</keyword>
<keyword evidence="8" id="KW-0812">Transmembrane</keyword>
<dbReference type="RefSeq" id="XP_024357495.1">
    <property type="nucleotide sequence ID" value="XM_024501727.2"/>
</dbReference>
<evidence type="ECO:0000256" key="8">
    <source>
        <dbReference type="SAM" id="Phobius"/>
    </source>
</evidence>
<dbReference type="PANTHER" id="PTHR13778">
    <property type="entry name" value="GLYCOSYLTRANSFERASE 8 DOMAIN-CONTAINING PROTEIN"/>
    <property type="match status" value="1"/>
</dbReference>
<evidence type="ECO:0000313" key="10">
    <source>
        <dbReference type="EnsemblPlants" id="Pp3c20_17720V3.1"/>
    </source>
</evidence>
<dbReference type="Gramene" id="Pp3c20_17720V3.3">
    <property type="protein sequence ID" value="Pp3c20_17720V3.3"/>
    <property type="gene ID" value="Pp3c20_17720"/>
</dbReference>
<gene>
    <name evidence="10" type="primary">LOC112273236</name>
    <name evidence="9" type="ORF">PHYPA_025269</name>
</gene>
<dbReference type="EC" id="2.4.1.-" evidence="6"/>
<organism evidence="9">
    <name type="scientific">Physcomitrium patens</name>
    <name type="common">Spreading-leaved earth moss</name>
    <name type="synonym">Physcomitrella patens</name>
    <dbReference type="NCBI Taxonomy" id="3218"/>
    <lineage>
        <taxon>Eukaryota</taxon>
        <taxon>Viridiplantae</taxon>
        <taxon>Streptophyta</taxon>
        <taxon>Embryophyta</taxon>
        <taxon>Bryophyta</taxon>
        <taxon>Bryophytina</taxon>
        <taxon>Bryopsida</taxon>
        <taxon>Funariidae</taxon>
        <taxon>Funariales</taxon>
        <taxon>Funariaceae</taxon>
        <taxon>Physcomitrium</taxon>
    </lineage>
</organism>
<dbReference type="GO" id="GO:0046872">
    <property type="term" value="F:metal ion binding"/>
    <property type="evidence" value="ECO:0007669"/>
    <property type="project" value="UniProtKB-KW"/>
</dbReference>
<dbReference type="EnsemblPlants" id="Pp3c20_17720V3.2">
    <property type="protein sequence ID" value="Pp3c20_17720V3.2"/>
    <property type="gene ID" value="Pp3c20_17720"/>
</dbReference>
<dbReference type="Gramene" id="Pp3c20_17720V3.2">
    <property type="protein sequence ID" value="Pp3c20_17720V3.2"/>
    <property type="gene ID" value="Pp3c20_17720"/>
</dbReference>
<dbReference type="GeneID" id="112273236"/>
<evidence type="ECO:0000256" key="2">
    <source>
        <dbReference type="ARBA" id="ARBA00006351"/>
    </source>
</evidence>
<evidence type="ECO:0000313" key="11">
    <source>
        <dbReference type="Proteomes" id="UP000006727"/>
    </source>
</evidence>
<dbReference type="EnsemblPlants" id="Pp3c20_17720V3.1">
    <property type="protein sequence ID" value="Pp3c20_17720V3.1"/>
    <property type="gene ID" value="Pp3c20_17720"/>
</dbReference>
<dbReference type="PaxDb" id="3218-PP1S44_257V6.1"/>
<reference evidence="10" key="3">
    <citation type="submission" date="2020-12" db="UniProtKB">
        <authorList>
            <consortium name="EnsemblPlants"/>
        </authorList>
    </citation>
    <scope>IDENTIFICATION</scope>
</reference>
<dbReference type="SUPFAM" id="SSF53448">
    <property type="entry name" value="Nucleotide-diphospho-sugar transferases"/>
    <property type="match status" value="1"/>
</dbReference>
<accession>A0A2K1IVM7</accession>
<sequence>MSLRSEAKKQLHEDKVERVEMKETETIRRPLPRFQKDSTNSVSAGRERAPVSPRTWPLLPFFAAVLCMGILGMRLLPPSKYTNWADPFKSWDPQDKRWAFPNVMASFHSWKRSQLQDNRNAFEQGLQAVVLDPILNAESEEGTNYSLKREDEPIDVVKREDIHVFVCTDEADLRPLAVLINSSMANCPHPERLFYHLVMPYSQRNAAKRLKHLFPNARVEMAEKYIDIREVEEHITFRNDTGARKELVSPYNFLPFYLPKTYSEIRRIIYLDSDIVVKGNLEVLNDVDLEGHSVAAIEDCSQRFQVYFDFAQLDEIHKRQGPDRPKWLPDEPFNKSACVFNRGVLIIDTNQWIEQNITKAIVWWMDEFRKADKKALYKAGMSQPPFLLALYGKHKVLDETWNVRGLGRPNLSDMERIYYKKGWNYTFDRIPFMSPFADEANILHFNGKYKPWKGKRHRGENDDIISICGDPEKGQECAGLWWEYLSPESNDFLKKKPLSKGIL</sequence>
<keyword evidence="8" id="KW-1133">Transmembrane helix</keyword>
<dbReference type="KEGG" id="ppp:112273236"/>
<evidence type="ECO:0000256" key="3">
    <source>
        <dbReference type="ARBA" id="ARBA00022676"/>
    </source>
</evidence>
<comment type="similarity">
    <text evidence="2 6">Belongs to the glycosyltransferase 8 family.</text>
</comment>
<reference evidence="9 11" key="1">
    <citation type="journal article" date="2008" name="Science">
        <title>The Physcomitrella genome reveals evolutionary insights into the conquest of land by plants.</title>
        <authorList>
            <person name="Rensing S."/>
            <person name="Lang D."/>
            <person name="Zimmer A."/>
            <person name="Terry A."/>
            <person name="Salamov A."/>
            <person name="Shapiro H."/>
            <person name="Nishiyama T."/>
            <person name="Perroud P.-F."/>
            <person name="Lindquist E."/>
            <person name="Kamisugi Y."/>
            <person name="Tanahashi T."/>
            <person name="Sakakibara K."/>
            <person name="Fujita T."/>
            <person name="Oishi K."/>
            <person name="Shin-I T."/>
            <person name="Kuroki Y."/>
            <person name="Toyoda A."/>
            <person name="Suzuki Y."/>
            <person name="Hashimoto A."/>
            <person name="Yamaguchi K."/>
            <person name="Sugano A."/>
            <person name="Kohara Y."/>
            <person name="Fujiyama A."/>
            <person name="Anterola A."/>
            <person name="Aoki S."/>
            <person name="Ashton N."/>
            <person name="Barbazuk W.B."/>
            <person name="Barker E."/>
            <person name="Bennetzen J."/>
            <person name="Bezanilla M."/>
            <person name="Blankenship R."/>
            <person name="Cho S.H."/>
            <person name="Dutcher S."/>
            <person name="Estelle M."/>
            <person name="Fawcett J.A."/>
            <person name="Gundlach H."/>
            <person name="Hanada K."/>
            <person name="Heyl A."/>
            <person name="Hicks K.A."/>
            <person name="Hugh J."/>
            <person name="Lohr M."/>
            <person name="Mayer K."/>
            <person name="Melkozernov A."/>
            <person name="Murata T."/>
            <person name="Nelson D."/>
            <person name="Pils B."/>
            <person name="Prigge M."/>
            <person name="Reiss B."/>
            <person name="Renner T."/>
            <person name="Rombauts S."/>
            <person name="Rushton P."/>
            <person name="Sanderfoot A."/>
            <person name="Schween G."/>
            <person name="Shiu S.-H."/>
            <person name="Stueber K."/>
            <person name="Theodoulou F.L."/>
            <person name="Tu H."/>
            <person name="Van de Peer Y."/>
            <person name="Verrier P.J."/>
            <person name="Waters E."/>
            <person name="Wood A."/>
            <person name="Yang L."/>
            <person name="Cove D."/>
            <person name="Cuming A."/>
            <person name="Hasebe M."/>
            <person name="Lucas S."/>
            <person name="Mishler D.B."/>
            <person name="Reski R."/>
            <person name="Grigoriev I."/>
            <person name="Quatrano R.S."/>
            <person name="Boore J.L."/>
        </authorList>
    </citation>
    <scope>NUCLEOTIDE SEQUENCE [LARGE SCALE GENOMIC DNA]</scope>
    <source>
        <strain evidence="10 11">cv. Gransden 2004</strain>
    </source>
</reference>
<dbReference type="Pfam" id="PF01501">
    <property type="entry name" value="Glyco_transf_8"/>
    <property type="match status" value="1"/>
</dbReference>
<comment type="pathway">
    <text evidence="1">Glycan metabolism; pectin biosynthesis.</text>
</comment>
<dbReference type="InterPro" id="IPR050748">
    <property type="entry name" value="Glycosyltrans_8_dom-fam"/>
</dbReference>
<dbReference type="Gene3D" id="3.90.550.10">
    <property type="entry name" value="Spore Coat Polysaccharide Biosynthesis Protein SpsA, Chain A"/>
    <property type="match status" value="1"/>
</dbReference>
<dbReference type="RefSeq" id="XP_073385505.1">
    <property type="nucleotide sequence ID" value="XM_073529404.1"/>
</dbReference>
<keyword evidence="11" id="KW-1185">Reference proteome</keyword>
<dbReference type="GO" id="GO:0016757">
    <property type="term" value="F:glycosyltransferase activity"/>
    <property type="evidence" value="ECO:0007669"/>
    <property type="project" value="UniProtKB-KW"/>
</dbReference>
<dbReference type="InterPro" id="IPR029044">
    <property type="entry name" value="Nucleotide-diphossugar_trans"/>
</dbReference>
<reference evidence="9 11" key="2">
    <citation type="journal article" date="2018" name="Plant J.">
        <title>The Physcomitrella patens chromosome-scale assembly reveals moss genome structure and evolution.</title>
        <authorList>
            <person name="Lang D."/>
            <person name="Ullrich K.K."/>
            <person name="Murat F."/>
            <person name="Fuchs J."/>
            <person name="Jenkins J."/>
            <person name="Haas F.B."/>
            <person name="Piednoel M."/>
            <person name="Gundlach H."/>
            <person name="Van Bel M."/>
            <person name="Meyberg R."/>
            <person name="Vives C."/>
            <person name="Morata J."/>
            <person name="Symeonidi A."/>
            <person name="Hiss M."/>
            <person name="Muchero W."/>
            <person name="Kamisugi Y."/>
            <person name="Saleh O."/>
            <person name="Blanc G."/>
            <person name="Decker E.L."/>
            <person name="van Gessel N."/>
            <person name="Grimwood J."/>
            <person name="Hayes R.D."/>
            <person name="Graham S.W."/>
            <person name="Gunter L.E."/>
            <person name="McDaniel S.F."/>
            <person name="Hoernstein S.N.W."/>
            <person name="Larsson A."/>
            <person name="Li F.W."/>
            <person name="Perroud P.F."/>
            <person name="Phillips J."/>
            <person name="Ranjan P."/>
            <person name="Rokshar D.S."/>
            <person name="Rothfels C.J."/>
            <person name="Schneider L."/>
            <person name="Shu S."/>
            <person name="Stevenson D.W."/>
            <person name="Thummler F."/>
            <person name="Tillich M."/>
            <person name="Villarreal Aguilar J.C."/>
            <person name="Widiez T."/>
            <person name="Wong G.K."/>
            <person name="Wymore A."/>
            <person name="Zhang Y."/>
            <person name="Zimmer A.D."/>
            <person name="Quatrano R.S."/>
            <person name="Mayer K.F.X."/>
            <person name="Goodstein D."/>
            <person name="Casacuberta J.M."/>
            <person name="Vandepoele K."/>
            <person name="Reski R."/>
            <person name="Cuming A.C."/>
            <person name="Tuskan G.A."/>
            <person name="Maumus F."/>
            <person name="Salse J."/>
            <person name="Schmutz J."/>
            <person name="Rensing S.A."/>
        </authorList>
    </citation>
    <scope>NUCLEOTIDE SEQUENCE [LARGE SCALE GENOMIC DNA]</scope>
    <source>
        <strain evidence="10 11">cv. Gransden 2004</strain>
    </source>
</reference>
<evidence type="ECO:0000256" key="6">
    <source>
        <dbReference type="RuleBase" id="RU362027"/>
    </source>
</evidence>
<dbReference type="EMBL" id="ABEU02000020">
    <property type="protein sequence ID" value="PNR33326.1"/>
    <property type="molecule type" value="Genomic_DNA"/>
</dbReference>
<keyword evidence="5" id="KW-0479">Metal-binding</keyword>
<protein>
    <recommendedName>
        <fullName evidence="6">Hexosyltransferase</fullName>
        <ecNumber evidence="6">2.4.1.-</ecNumber>
    </recommendedName>
</protein>
<keyword evidence="3" id="KW-0328">Glycosyltransferase</keyword>
<dbReference type="Gramene" id="Pp3c20_17720V3.4">
    <property type="protein sequence ID" value="Pp3c20_17720V3.4"/>
    <property type="gene ID" value="Pp3c20_17720"/>
</dbReference>
<dbReference type="AlphaFoldDB" id="A0A2K1IVM7"/>
<dbReference type="EnsemblPlants" id="Pp3c20_17720V3.4">
    <property type="protein sequence ID" value="Pp3c20_17720V3.4"/>
    <property type="gene ID" value="Pp3c20_17720"/>
</dbReference>
<dbReference type="InterPro" id="IPR002495">
    <property type="entry name" value="Glyco_trans_8"/>
</dbReference>
<feature type="transmembrane region" description="Helical" evidence="8">
    <location>
        <begin position="56"/>
        <end position="76"/>
    </location>
</feature>
<evidence type="ECO:0000313" key="9">
    <source>
        <dbReference type="EMBL" id="PNR33326.1"/>
    </source>
</evidence>
<evidence type="ECO:0000256" key="5">
    <source>
        <dbReference type="ARBA" id="ARBA00022723"/>
    </source>
</evidence>
<dbReference type="PANTHER" id="PTHR13778:SF47">
    <property type="entry name" value="LIPOPOLYSACCHARIDE 1,3-GALACTOSYLTRANSFERASE"/>
    <property type="match status" value="1"/>
</dbReference>
<evidence type="ECO:0000256" key="7">
    <source>
        <dbReference type="SAM" id="MobiDB-lite"/>
    </source>
</evidence>
<proteinExistence type="inferred from homology"/>
<dbReference type="EnsemblPlants" id="Pp3c20_17720V3.3">
    <property type="protein sequence ID" value="Pp3c20_17720V3.3"/>
    <property type="gene ID" value="Pp3c20_17720"/>
</dbReference>